<feature type="transmembrane region" description="Helical" evidence="5">
    <location>
        <begin position="326"/>
        <end position="346"/>
    </location>
</feature>
<keyword evidence="3 5" id="KW-1133">Transmembrane helix</keyword>
<feature type="non-terminal residue" evidence="6">
    <location>
        <position position="1"/>
    </location>
</feature>
<evidence type="ECO:0000256" key="5">
    <source>
        <dbReference type="SAM" id="Phobius"/>
    </source>
</evidence>
<keyword evidence="2 5" id="KW-0812">Transmembrane</keyword>
<evidence type="ECO:0000256" key="2">
    <source>
        <dbReference type="ARBA" id="ARBA00022692"/>
    </source>
</evidence>
<feature type="transmembrane region" description="Helical" evidence="5">
    <location>
        <begin position="353"/>
        <end position="373"/>
    </location>
</feature>
<protein>
    <submittedName>
        <fullName evidence="6">Uncharacterized protein</fullName>
    </submittedName>
</protein>
<dbReference type="Proteomes" id="UP001189429">
    <property type="component" value="Unassembled WGS sequence"/>
</dbReference>
<feature type="transmembrane region" description="Helical" evidence="5">
    <location>
        <begin position="296"/>
        <end position="320"/>
    </location>
</feature>
<sequence>ETFQWSLNAAFAKDNHYTLFRYEDWPAWVLFSSVFAFLIIFDNVVLNRYPGAMTITGAVLYTLFWICCAVAFCGWVAWWKGEQSAYMWMSGYMLEWLLSFDNLFVFHLIFKTYQTPEHLKHRPLYLGICGAVFFRLVFIFIGEYLMHAMYFMHLVFGAFLIYTGVKTITADDEDDDPSQQPLVQWLTRRLPFVSTYDDKGAFFVRVPVDEHGEVICLEEPSGAAARPASGEPGAAAACEPGARAPDAKSSWTSCWPFARSRRTPQQASYGAVDLGAGAAKLRGAGARPRQWRATMLFLVVCCLEISDVLFAVDSVSAIVAQVNDLFLAYTSAVFAMLGLRATFFIIDLLAQLFSLLKFGVAGVLIFIGVKLMLSRVWHVPPGIVCLILLSCLGLSMVASIVHDRWNNTRSEEAKTSS</sequence>
<evidence type="ECO:0000313" key="6">
    <source>
        <dbReference type="EMBL" id="CAK0910216.1"/>
    </source>
</evidence>
<feature type="transmembrane region" description="Helical" evidence="5">
    <location>
        <begin position="147"/>
        <end position="165"/>
    </location>
</feature>
<dbReference type="Pfam" id="PF03741">
    <property type="entry name" value="TerC"/>
    <property type="match status" value="2"/>
</dbReference>
<dbReference type="PANTHER" id="PTHR30238:SF0">
    <property type="entry name" value="THYLAKOID MEMBRANE PROTEIN TERC, CHLOROPLASTIC"/>
    <property type="match status" value="1"/>
</dbReference>
<dbReference type="EMBL" id="CAUYUJ010022348">
    <property type="protein sequence ID" value="CAK0910216.1"/>
    <property type="molecule type" value="Genomic_DNA"/>
</dbReference>
<keyword evidence="4 5" id="KW-0472">Membrane</keyword>
<proteinExistence type="predicted"/>
<feature type="transmembrane region" description="Helical" evidence="5">
    <location>
        <begin position="379"/>
        <end position="401"/>
    </location>
</feature>
<evidence type="ECO:0000313" key="7">
    <source>
        <dbReference type="Proteomes" id="UP001189429"/>
    </source>
</evidence>
<feature type="transmembrane region" description="Helical" evidence="5">
    <location>
        <begin position="25"/>
        <end position="46"/>
    </location>
</feature>
<evidence type="ECO:0000256" key="3">
    <source>
        <dbReference type="ARBA" id="ARBA00022989"/>
    </source>
</evidence>
<feature type="transmembrane region" description="Helical" evidence="5">
    <location>
        <begin position="85"/>
        <end position="110"/>
    </location>
</feature>
<dbReference type="InterPro" id="IPR005496">
    <property type="entry name" value="Integral_membrane_TerC"/>
</dbReference>
<keyword evidence="7" id="KW-1185">Reference proteome</keyword>
<comment type="caution">
    <text evidence="6">The sequence shown here is derived from an EMBL/GenBank/DDBJ whole genome shotgun (WGS) entry which is preliminary data.</text>
</comment>
<feature type="transmembrane region" description="Helical" evidence="5">
    <location>
        <begin position="58"/>
        <end position="79"/>
    </location>
</feature>
<evidence type="ECO:0000256" key="4">
    <source>
        <dbReference type="ARBA" id="ARBA00023136"/>
    </source>
</evidence>
<feature type="transmembrane region" description="Helical" evidence="5">
    <location>
        <begin position="122"/>
        <end position="141"/>
    </location>
</feature>
<name>A0ABN9YBT5_9DINO</name>
<organism evidence="6 7">
    <name type="scientific">Prorocentrum cordatum</name>
    <dbReference type="NCBI Taxonomy" id="2364126"/>
    <lineage>
        <taxon>Eukaryota</taxon>
        <taxon>Sar</taxon>
        <taxon>Alveolata</taxon>
        <taxon>Dinophyceae</taxon>
        <taxon>Prorocentrales</taxon>
        <taxon>Prorocentraceae</taxon>
        <taxon>Prorocentrum</taxon>
    </lineage>
</organism>
<accession>A0ABN9YBT5</accession>
<gene>
    <name evidence="6" type="ORF">PCOR1329_LOCUS84451</name>
</gene>
<evidence type="ECO:0000256" key="1">
    <source>
        <dbReference type="ARBA" id="ARBA00004141"/>
    </source>
</evidence>
<comment type="subcellular location">
    <subcellularLocation>
        <location evidence="1">Membrane</location>
        <topology evidence="1">Multi-pass membrane protein</topology>
    </subcellularLocation>
</comment>
<reference evidence="6" key="1">
    <citation type="submission" date="2023-10" db="EMBL/GenBank/DDBJ databases">
        <authorList>
            <person name="Chen Y."/>
            <person name="Shah S."/>
            <person name="Dougan E. K."/>
            <person name="Thang M."/>
            <person name="Chan C."/>
        </authorList>
    </citation>
    <scope>NUCLEOTIDE SEQUENCE [LARGE SCALE GENOMIC DNA]</scope>
</reference>
<dbReference type="PANTHER" id="PTHR30238">
    <property type="entry name" value="MEMBRANE BOUND PREDICTED REDOX MODULATOR"/>
    <property type="match status" value="1"/>
</dbReference>